<feature type="region of interest" description="Disordered" evidence="9">
    <location>
        <begin position="23"/>
        <end position="92"/>
    </location>
</feature>
<feature type="compositionally biased region" description="Basic residues" evidence="9">
    <location>
        <begin position="390"/>
        <end position="409"/>
    </location>
</feature>
<dbReference type="AlphaFoldDB" id="A0A0W0CAD0"/>
<keyword evidence="4" id="KW-0547">Nucleotide-binding</keyword>
<feature type="compositionally biased region" description="Polar residues" evidence="9">
    <location>
        <begin position="30"/>
        <end position="60"/>
    </location>
</feature>
<feature type="region of interest" description="Disordered" evidence="9">
    <location>
        <begin position="389"/>
        <end position="422"/>
    </location>
</feature>
<dbReference type="VEuPathDB" id="FungiDB:GVI51_A00099"/>
<comment type="caution">
    <text evidence="11">The sequence shown here is derived from an EMBL/GenBank/DDBJ whole genome shotgun (WGS) entry which is preliminary data.</text>
</comment>
<evidence type="ECO:0000256" key="7">
    <source>
        <dbReference type="ARBA" id="ARBA00047899"/>
    </source>
</evidence>
<evidence type="ECO:0000313" key="11">
    <source>
        <dbReference type="EMBL" id="KTB11882.1"/>
    </source>
</evidence>
<feature type="compositionally biased region" description="Low complexity" evidence="9">
    <location>
        <begin position="247"/>
        <end position="256"/>
    </location>
</feature>
<evidence type="ECO:0000256" key="8">
    <source>
        <dbReference type="ARBA" id="ARBA00048679"/>
    </source>
</evidence>
<dbReference type="SMART" id="SM01331">
    <property type="entry name" value="DUF3635"/>
    <property type="match status" value="1"/>
</dbReference>
<dbReference type="GO" id="GO:0005524">
    <property type="term" value="F:ATP binding"/>
    <property type="evidence" value="ECO:0007669"/>
    <property type="project" value="UniProtKB-KW"/>
</dbReference>
<accession>A0A0W0CAD0</accession>
<dbReference type="PANTHER" id="PTHR24419">
    <property type="entry name" value="INTERLEUKIN-1 RECEPTOR-ASSOCIATED KINASE"/>
    <property type="match status" value="1"/>
</dbReference>
<keyword evidence="6" id="KW-0067">ATP-binding</keyword>
<dbReference type="GO" id="GO:0035556">
    <property type="term" value="P:intracellular signal transduction"/>
    <property type="evidence" value="ECO:0007669"/>
    <property type="project" value="TreeGrafter"/>
</dbReference>
<keyword evidence="2" id="KW-0723">Serine/threonine-protein kinase</keyword>
<dbReference type="PANTHER" id="PTHR24419:SF18">
    <property type="entry name" value="SERINE_THREONINE-PROTEIN KINASE HASPIN"/>
    <property type="match status" value="1"/>
</dbReference>
<comment type="catalytic activity">
    <reaction evidence="7">
        <text>L-threonyl-[protein] + ATP = O-phospho-L-threonyl-[protein] + ADP + H(+)</text>
        <dbReference type="Rhea" id="RHEA:46608"/>
        <dbReference type="Rhea" id="RHEA-COMP:11060"/>
        <dbReference type="Rhea" id="RHEA-COMP:11605"/>
        <dbReference type="ChEBI" id="CHEBI:15378"/>
        <dbReference type="ChEBI" id="CHEBI:30013"/>
        <dbReference type="ChEBI" id="CHEBI:30616"/>
        <dbReference type="ChEBI" id="CHEBI:61977"/>
        <dbReference type="ChEBI" id="CHEBI:456216"/>
        <dbReference type="EC" id="2.7.11.1"/>
    </reaction>
</comment>
<feature type="compositionally biased region" description="Low complexity" evidence="9">
    <location>
        <begin position="83"/>
        <end position="92"/>
    </location>
</feature>
<evidence type="ECO:0000256" key="3">
    <source>
        <dbReference type="ARBA" id="ARBA00022679"/>
    </source>
</evidence>
<comment type="catalytic activity">
    <reaction evidence="8">
        <text>L-seryl-[protein] + ATP = O-phospho-L-seryl-[protein] + ADP + H(+)</text>
        <dbReference type="Rhea" id="RHEA:17989"/>
        <dbReference type="Rhea" id="RHEA-COMP:9863"/>
        <dbReference type="Rhea" id="RHEA-COMP:11604"/>
        <dbReference type="ChEBI" id="CHEBI:15378"/>
        <dbReference type="ChEBI" id="CHEBI:29999"/>
        <dbReference type="ChEBI" id="CHEBI:30616"/>
        <dbReference type="ChEBI" id="CHEBI:83421"/>
        <dbReference type="ChEBI" id="CHEBI:456216"/>
        <dbReference type="EC" id="2.7.11.1"/>
    </reaction>
</comment>
<reference evidence="11 12" key="1">
    <citation type="submission" date="2015-10" db="EMBL/GenBank/DDBJ databases">
        <title>Draft genomes sequences of Candida glabrata isolates 1A, 1B, 2A, 2B, 3A and 3B.</title>
        <authorList>
            <person name="Haavelsrud O.E."/>
            <person name="Gaustad P."/>
        </authorList>
    </citation>
    <scope>NUCLEOTIDE SEQUENCE [LARGE SCALE GENOMIC DNA]</scope>
    <source>
        <strain evidence="11">910700640</strain>
    </source>
</reference>
<organism evidence="11 12">
    <name type="scientific">Candida glabrata</name>
    <name type="common">Yeast</name>
    <name type="synonym">Torulopsis glabrata</name>
    <dbReference type="NCBI Taxonomy" id="5478"/>
    <lineage>
        <taxon>Eukaryota</taxon>
        <taxon>Fungi</taxon>
        <taxon>Dikarya</taxon>
        <taxon>Ascomycota</taxon>
        <taxon>Saccharomycotina</taxon>
        <taxon>Saccharomycetes</taxon>
        <taxon>Saccharomycetales</taxon>
        <taxon>Saccharomycetaceae</taxon>
        <taxon>Nakaseomyces</taxon>
    </lineage>
</organism>
<proteinExistence type="predicted"/>
<evidence type="ECO:0000256" key="5">
    <source>
        <dbReference type="ARBA" id="ARBA00022777"/>
    </source>
</evidence>
<keyword evidence="5 11" id="KW-0418">Kinase</keyword>
<name>A0A0W0CAD0_CANGB</name>
<dbReference type="GO" id="GO:0000278">
    <property type="term" value="P:mitotic cell cycle"/>
    <property type="evidence" value="ECO:0007669"/>
    <property type="project" value="TreeGrafter"/>
</dbReference>
<feature type="domain" description="Serine/threonine-protein kinase haspin C-terminal" evidence="10">
    <location>
        <begin position="684"/>
        <end position="788"/>
    </location>
</feature>
<evidence type="ECO:0000259" key="10">
    <source>
        <dbReference type="SMART" id="SM01331"/>
    </source>
</evidence>
<dbReference type="EMBL" id="LLZZ01000026">
    <property type="protein sequence ID" value="KTB11882.1"/>
    <property type="molecule type" value="Genomic_DNA"/>
</dbReference>
<dbReference type="GO" id="GO:0005737">
    <property type="term" value="C:cytoplasm"/>
    <property type="evidence" value="ECO:0007669"/>
    <property type="project" value="TreeGrafter"/>
</dbReference>
<evidence type="ECO:0000256" key="1">
    <source>
        <dbReference type="ARBA" id="ARBA00012513"/>
    </source>
</evidence>
<dbReference type="Gene3D" id="1.10.510.10">
    <property type="entry name" value="Transferase(Phosphotransferase) domain 1"/>
    <property type="match status" value="1"/>
</dbReference>
<feature type="compositionally biased region" description="Basic and acidic residues" evidence="9">
    <location>
        <begin position="186"/>
        <end position="198"/>
    </location>
</feature>
<feature type="compositionally biased region" description="Basic and acidic residues" evidence="9">
    <location>
        <begin position="71"/>
        <end position="80"/>
    </location>
</feature>
<dbReference type="VEuPathDB" id="FungiDB:GWK60_A00121"/>
<keyword evidence="3" id="KW-0808">Transferase</keyword>
<dbReference type="Proteomes" id="UP000054886">
    <property type="component" value="Unassembled WGS sequence"/>
</dbReference>
<evidence type="ECO:0000256" key="2">
    <source>
        <dbReference type="ARBA" id="ARBA00022527"/>
    </source>
</evidence>
<dbReference type="EC" id="2.7.11.1" evidence="1"/>
<dbReference type="GO" id="GO:0005634">
    <property type="term" value="C:nucleus"/>
    <property type="evidence" value="ECO:0007669"/>
    <property type="project" value="TreeGrafter"/>
</dbReference>
<evidence type="ECO:0000256" key="4">
    <source>
        <dbReference type="ARBA" id="ARBA00022741"/>
    </source>
</evidence>
<evidence type="ECO:0000313" key="12">
    <source>
        <dbReference type="Proteomes" id="UP000054886"/>
    </source>
</evidence>
<dbReference type="SUPFAM" id="SSF56112">
    <property type="entry name" value="Protein kinase-like (PK-like)"/>
    <property type="match status" value="1"/>
</dbReference>
<dbReference type="GO" id="GO:0072354">
    <property type="term" value="F:histone H3T3 kinase activity"/>
    <property type="evidence" value="ECO:0007669"/>
    <property type="project" value="TreeGrafter"/>
</dbReference>
<gene>
    <name evidence="11" type="ORF">AO440_000007</name>
</gene>
<dbReference type="Pfam" id="PF12330">
    <property type="entry name" value="Haspin_kinase"/>
    <property type="match status" value="1"/>
</dbReference>
<dbReference type="InterPro" id="IPR024604">
    <property type="entry name" value="GSG2_C"/>
</dbReference>
<feature type="region of interest" description="Disordered" evidence="9">
    <location>
        <begin position="182"/>
        <end position="256"/>
    </location>
</feature>
<feature type="region of interest" description="Disordered" evidence="9">
    <location>
        <begin position="273"/>
        <end position="292"/>
    </location>
</feature>
<evidence type="ECO:0000256" key="6">
    <source>
        <dbReference type="ARBA" id="ARBA00022840"/>
    </source>
</evidence>
<sequence>MDTSFEEYVNGNRNVLALVVSDNEDDYDSSMDSVSISTELNGSSTNLDRQDTIQDQSSPVPKQELVVPRQRANEKGEKGTKSGGSKRWSFISNHSSSSKKRWSTLSSIPSESASRVLSGTKDPIKRLSSASNFSVDSMGFDAVSRRQTSSDKNSVPSLKRSSTGLSLRQLFNKIVVAEDDTLSQGGDKENTGNKKETASLRNSASSRYPLRTLTNENASGQYQAQSRTTYSNTTRHSVHFNPTGPETSNTSRLSKSSSITSLSSKLKFWKRAPGVPKSESKRNLNISEPLELGNSDSNIRTKTSYSDLHKSIYSSYHYSKTFLSEPLESGMPMRELQQKKSRTSILNKKKSGSSLSVNTGLKHFSSTSSLSLGGLKNKSSHSSINMNVSMKHKSSHSSLHKLAKHRRKSNNGDDRSSISSTTASTISANYQISLPVPDQVSREKIRNKLKNSTSLLSLNSSIPVFKKEFDESLLQELLDYCNCKYVIKRLNSLDDDDVPIFHTFNNANQISKNIWRISGPFNWTKEKSIIFRRIELGSVDDITYSKKAIALHELKAHNYTSQMAGITKVLRSYVVTSDIASPGDNIDTDDLKNLYLIMVMKDHGSSLAKLTPINDWKTSVNIFWNTVSILAGLEQRLQFEHRNLLLDHILVDERNGSITISNLNSSRFQQDDMNTIAFTRLDDPLFFQRSARDDQYEVYSTMRMFLSENFNNQANGCPVWARFEPRTNLLWAHNLCKRLIQETTDSKHQSERDHLTRICSAIDPVMLSRRSMLKRNDGDIKSLMDILKWKKTF</sequence>
<dbReference type="VEuPathDB" id="FungiDB:CAGL0A00231g"/>
<protein>
    <recommendedName>
        <fullName evidence="1">non-specific serine/threonine protein kinase</fullName>
        <ecNumber evidence="1">2.7.11.1</ecNumber>
    </recommendedName>
</protein>
<feature type="compositionally biased region" description="Polar residues" evidence="9">
    <location>
        <begin position="199"/>
        <end position="235"/>
    </location>
</feature>
<evidence type="ECO:0000256" key="9">
    <source>
        <dbReference type="SAM" id="MobiDB-lite"/>
    </source>
</evidence>
<dbReference type="VEuPathDB" id="FungiDB:B1J91_A00231g"/>
<dbReference type="InterPro" id="IPR011009">
    <property type="entry name" value="Kinase-like_dom_sf"/>
</dbReference>